<protein>
    <submittedName>
        <fullName evidence="1">Uncharacterized protein</fullName>
    </submittedName>
</protein>
<organism evidence="1">
    <name type="scientific">Anguilla anguilla</name>
    <name type="common">European freshwater eel</name>
    <name type="synonym">Muraena anguilla</name>
    <dbReference type="NCBI Taxonomy" id="7936"/>
    <lineage>
        <taxon>Eukaryota</taxon>
        <taxon>Metazoa</taxon>
        <taxon>Chordata</taxon>
        <taxon>Craniata</taxon>
        <taxon>Vertebrata</taxon>
        <taxon>Euteleostomi</taxon>
        <taxon>Actinopterygii</taxon>
        <taxon>Neopterygii</taxon>
        <taxon>Teleostei</taxon>
        <taxon>Anguilliformes</taxon>
        <taxon>Anguillidae</taxon>
        <taxon>Anguilla</taxon>
    </lineage>
</organism>
<proteinExistence type="predicted"/>
<accession>A0A0E9X2I6</accession>
<name>A0A0E9X2I6_ANGAN</name>
<reference evidence="1" key="1">
    <citation type="submission" date="2014-11" db="EMBL/GenBank/DDBJ databases">
        <authorList>
            <person name="Amaro Gonzalez C."/>
        </authorList>
    </citation>
    <scope>NUCLEOTIDE SEQUENCE</scope>
</reference>
<reference evidence="1" key="2">
    <citation type="journal article" date="2015" name="Fish Shellfish Immunol.">
        <title>Early steps in the European eel (Anguilla anguilla)-Vibrio vulnificus interaction in the gills: Role of the RtxA13 toxin.</title>
        <authorList>
            <person name="Callol A."/>
            <person name="Pajuelo D."/>
            <person name="Ebbesson L."/>
            <person name="Teles M."/>
            <person name="MacKenzie S."/>
            <person name="Amaro C."/>
        </authorList>
    </citation>
    <scope>NUCLEOTIDE SEQUENCE</scope>
</reference>
<sequence length="37" mass="4068">MHLNHSSISQPHPGSVQKQITYGTCLAYILQSIPVSM</sequence>
<evidence type="ECO:0000313" key="1">
    <source>
        <dbReference type="EMBL" id="JAH96686.1"/>
    </source>
</evidence>
<dbReference type="AlphaFoldDB" id="A0A0E9X2I6"/>
<dbReference type="EMBL" id="GBXM01011891">
    <property type="protein sequence ID" value="JAH96686.1"/>
    <property type="molecule type" value="Transcribed_RNA"/>
</dbReference>